<keyword evidence="3 6" id="KW-1133">Transmembrane helix</keyword>
<comment type="subcellular location">
    <subcellularLocation>
        <location evidence="1">Membrane</location>
        <topology evidence="1">Multi-pass membrane protein</topology>
    </subcellularLocation>
</comment>
<feature type="compositionally biased region" description="Polar residues" evidence="5">
    <location>
        <begin position="1"/>
        <end position="20"/>
    </location>
</feature>
<feature type="transmembrane region" description="Helical" evidence="6">
    <location>
        <begin position="410"/>
        <end position="434"/>
    </location>
</feature>
<dbReference type="GO" id="GO:0016020">
    <property type="term" value="C:membrane"/>
    <property type="evidence" value="ECO:0007669"/>
    <property type="project" value="UniProtKB-SubCell"/>
</dbReference>
<feature type="transmembrane region" description="Helical" evidence="6">
    <location>
        <begin position="99"/>
        <end position="119"/>
    </location>
</feature>
<evidence type="ECO:0000256" key="4">
    <source>
        <dbReference type="ARBA" id="ARBA00023136"/>
    </source>
</evidence>
<evidence type="ECO:0000256" key="2">
    <source>
        <dbReference type="ARBA" id="ARBA00022692"/>
    </source>
</evidence>
<dbReference type="InterPro" id="IPR036259">
    <property type="entry name" value="MFS_trans_sf"/>
</dbReference>
<feature type="transmembrane region" description="Helical" evidence="6">
    <location>
        <begin position="62"/>
        <end position="79"/>
    </location>
</feature>
<dbReference type="Gene3D" id="1.20.1250.20">
    <property type="entry name" value="MFS general substrate transporter like domains"/>
    <property type="match status" value="1"/>
</dbReference>
<evidence type="ECO:0000256" key="6">
    <source>
        <dbReference type="SAM" id="Phobius"/>
    </source>
</evidence>
<evidence type="ECO:0000313" key="8">
    <source>
        <dbReference type="EMBL" id="SMQ52279.1"/>
    </source>
</evidence>
<dbReference type="Proteomes" id="UP000215127">
    <property type="component" value="Chromosome 7"/>
</dbReference>
<keyword evidence="2 6" id="KW-0812">Transmembrane</keyword>
<feature type="transmembrane region" description="Helical" evidence="6">
    <location>
        <begin position="192"/>
        <end position="212"/>
    </location>
</feature>
<evidence type="ECO:0000256" key="3">
    <source>
        <dbReference type="ARBA" id="ARBA00022989"/>
    </source>
</evidence>
<proteinExistence type="predicted"/>
<feature type="region of interest" description="Disordered" evidence="5">
    <location>
        <begin position="511"/>
        <end position="537"/>
    </location>
</feature>
<dbReference type="PROSITE" id="PS50850">
    <property type="entry name" value="MFS"/>
    <property type="match status" value="1"/>
</dbReference>
<sequence length="537" mass="59295">MNSERSSQTLARDSTPSQSKESNDLSKEQLEQYGVRVGDDNKVFWSDGAKDHPRNWSPWSKYYSAIIISWLELYMTGISSSGTAAANSARMEYGIQRNLAYFAFVSLYLIGQTVGGIFCSPISETFGRRTIYIIATAMFCVTSVVVAAVPSDLPGASAAIYIGRFFQGVAAAIPATVAFGNFEDMFDAEKRIWVVYLYTLAGMIGLVLGPIYSSYVLARTNWRWVFWISAIVSAISLGACFFIKESKASQLLQAKVDKIKKETGNDKLESNTYGGKFSVKEFVQNSLFRPLVFLFTEPIVTFCSILCAIAFGLIYGLTEGLTVAYTDPPFDQTFNETSSSLAFIAILIGEIINILPRFYDQHVFRKYRREGRRILPESKIASFAIACPALAIGLWIFAWTTPPRVTNVPWPVSMIGLIFIGFALNDFSYVLFGYATDSYGEYASSAVSAISLTRTLAAAIFPLFAYNMFSGLGTNIAATILAAVATLFAFTPFLFLKYGATLRKKSKKACNDEDALTEENDHMSDGQSQESQEKESA</sequence>
<feature type="transmembrane region" description="Helical" evidence="6">
    <location>
        <begin position="446"/>
        <end position="469"/>
    </location>
</feature>
<dbReference type="PANTHER" id="PTHR23502">
    <property type="entry name" value="MAJOR FACILITATOR SUPERFAMILY"/>
    <property type="match status" value="1"/>
</dbReference>
<feature type="domain" description="Major facilitator superfamily (MFS) profile" evidence="7">
    <location>
        <begin position="61"/>
        <end position="500"/>
    </location>
</feature>
<dbReference type="GO" id="GO:0022857">
    <property type="term" value="F:transmembrane transporter activity"/>
    <property type="evidence" value="ECO:0007669"/>
    <property type="project" value="InterPro"/>
</dbReference>
<feature type="transmembrane region" description="Helical" evidence="6">
    <location>
        <begin position="224"/>
        <end position="243"/>
    </location>
</feature>
<dbReference type="EMBL" id="LT853698">
    <property type="protein sequence ID" value="SMQ52279.1"/>
    <property type="molecule type" value="Genomic_DNA"/>
</dbReference>
<dbReference type="InterPro" id="IPR011701">
    <property type="entry name" value="MFS"/>
</dbReference>
<keyword evidence="9" id="KW-1185">Reference proteome</keyword>
<feature type="transmembrane region" description="Helical" evidence="6">
    <location>
        <begin position="380"/>
        <end position="398"/>
    </location>
</feature>
<dbReference type="Pfam" id="PF07690">
    <property type="entry name" value="MFS_1"/>
    <property type="match status" value="1"/>
</dbReference>
<feature type="transmembrane region" description="Helical" evidence="6">
    <location>
        <begin position="475"/>
        <end position="496"/>
    </location>
</feature>
<reference evidence="8 9" key="1">
    <citation type="submission" date="2016-06" db="EMBL/GenBank/DDBJ databases">
        <authorList>
            <person name="Kjaerup R.B."/>
            <person name="Dalgaard T.S."/>
            <person name="Juul-Madsen H.R."/>
        </authorList>
    </citation>
    <scope>NUCLEOTIDE SEQUENCE [LARGE SCALE GENOMIC DNA]</scope>
</reference>
<dbReference type="STRING" id="1276538.A0A1X7RY30"/>
<protein>
    <recommendedName>
        <fullName evidence="7">Major facilitator superfamily (MFS) profile domain-containing protein</fullName>
    </recommendedName>
</protein>
<dbReference type="AlphaFoldDB" id="A0A1X7RY30"/>
<gene>
    <name evidence="8" type="ORF">ZT3D7_G7432</name>
</gene>
<feature type="transmembrane region" description="Helical" evidence="6">
    <location>
        <begin position="337"/>
        <end position="359"/>
    </location>
</feature>
<evidence type="ECO:0000256" key="1">
    <source>
        <dbReference type="ARBA" id="ARBA00004141"/>
    </source>
</evidence>
<feature type="region of interest" description="Disordered" evidence="5">
    <location>
        <begin position="1"/>
        <end position="26"/>
    </location>
</feature>
<feature type="transmembrane region" description="Helical" evidence="6">
    <location>
        <begin position="131"/>
        <end position="149"/>
    </location>
</feature>
<dbReference type="PANTHER" id="PTHR23502:SF157">
    <property type="entry name" value="MAJOR FACILITATOR SUPERFAMILY (MFS) PROFILE DOMAIN-CONTAINING PROTEIN-RELATED"/>
    <property type="match status" value="1"/>
</dbReference>
<feature type="transmembrane region" description="Helical" evidence="6">
    <location>
        <begin position="291"/>
        <end position="317"/>
    </location>
</feature>
<evidence type="ECO:0000313" key="9">
    <source>
        <dbReference type="Proteomes" id="UP000215127"/>
    </source>
</evidence>
<evidence type="ECO:0000256" key="5">
    <source>
        <dbReference type="SAM" id="MobiDB-lite"/>
    </source>
</evidence>
<evidence type="ECO:0000259" key="7">
    <source>
        <dbReference type="PROSITE" id="PS50850"/>
    </source>
</evidence>
<accession>A0A1X7RY30</accession>
<organism evidence="8 9">
    <name type="scientific">Zymoseptoria tritici (strain ST99CH_3D7)</name>
    <dbReference type="NCBI Taxonomy" id="1276538"/>
    <lineage>
        <taxon>Eukaryota</taxon>
        <taxon>Fungi</taxon>
        <taxon>Dikarya</taxon>
        <taxon>Ascomycota</taxon>
        <taxon>Pezizomycotina</taxon>
        <taxon>Dothideomycetes</taxon>
        <taxon>Dothideomycetidae</taxon>
        <taxon>Mycosphaerellales</taxon>
        <taxon>Mycosphaerellaceae</taxon>
        <taxon>Zymoseptoria</taxon>
    </lineage>
</organism>
<feature type="transmembrane region" description="Helical" evidence="6">
    <location>
        <begin position="161"/>
        <end position="180"/>
    </location>
</feature>
<name>A0A1X7RY30_ZYMT9</name>
<dbReference type="SUPFAM" id="SSF103473">
    <property type="entry name" value="MFS general substrate transporter"/>
    <property type="match status" value="1"/>
</dbReference>
<keyword evidence="4 6" id="KW-0472">Membrane</keyword>
<dbReference type="InterPro" id="IPR020846">
    <property type="entry name" value="MFS_dom"/>
</dbReference>